<dbReference type="GO" id="GO:0005794">
    <property type="term" value="C:Golgi apparatus"/>
    <property type="evidence" value="ECO:0007669"/>
    <property type="project" value="UniProtKB-SubCell"/>
</dbReference>
<dbReference type="PANTHER" id="PTHR31646:SF5">
    <property type="entry name" value="(MNN2), PUTATIVE (AFU_ORTHOLOGUE AFUA_6G04450)-RELATED"/>
    <property type="match status" value="1"/>
</dbReference>
<keyword evidence="6" id="KW-0175">Coiled coil</keyword>
<evidence type="ECO:0000256" key="5">
    <source>
        <dbReference type="ARBA" id="ARBA00023034"/>
    </source>
</evidence>
<evidence type="ECO:0000256" key="3">
    <source>
        <dbReference type="ARBA" id="ARBA00009105"/>
    </source>
</evidence>
<dbReference type="Proteomes" id="UP000030104">
    <property type="component" value="Unassembled WGS sequence"/>
</dbReference>
<evidence type="ECO:0000256" key="2">
    <source>
        <dbReference type="ARBA" id="ARBA00004922"/>
    </source>
</evidence>
<name>A0A0A2KG73_PENIT</name>
<dbReference type="AlphaFoldDB" id="A0A0A2KG73"/>
<dbReference type="GO" id="GO:0046354">
    <property type="term" value="P:mannan biosynthetic process"/>
    <property type="evidence" value="ECO:0007669"/>
    <property type="project" value="TreeGrafter"/>
</dbReference>
<evidence type="ECO:0000256" key="1">
    <source>
        <dbReference type="ARBA" id="ARBA00004555"/>
    </source>
</evidence>
<keyword evidence="9" id="KW-0328">Glycosyltransferase</keyword>
<comment type="caution">
    <text evidence="9">The sequence shown here is derived from an EMBL/GenBank/DDBJ whole genome shotgun (WGS) entry which is preliminary data.</text>
</comment>
<dbReference type="InterPro" id="IPR029044">
    <property type="entry name" value="Nucleotide-diphossugar_trans"/>
</dbReference>
<comment type="pathway">
    <text evidence="2">Protein modification; protein glycosylation.</text>
</comment>
<dbReference type="HOGENOM" id="CLU_321611_0_0_1"/>
<keyword evidence="8" id="KW-0472">Membrane</keyword>
<evidence type="ECO:0000256" key="6">
    <source>
        <dbReference type="SAM" id="Coils"/>
    </source>
</evidence>
<feature type="region of interest" description="Disordered" evidence="7">
    <location>
        <begin position="204"/>
        <end position="228"/>
    </location>
</feature>
<feature type="coiled-coil region" evidence="6">
    <location>
        <begin position="337"/>
        <end position="371"/>
    </location>
</feature>
<feature type="compositionally biased region" description="Acidic residues" evidence="7">
    <location>
        <begin position="104"/>
        <end position="122"/>
    </location>
</feature>
<evidence type="ECO:0000256" key="4">
    <source>
        <dbReference type="ARBA" id="ARBA00022679"/>
    </source>
</evidence>
<organism evidence="9 10">
    <name type="scientific">Penicillium italicum</name>
    <name type="common">Blue mold</name>
    <dbReference type="NCBI Taxonomy" id="40296"/>
    <lineage>
        <taxon>Eukaryota</taxon>
        <taxon>Fungi</taxon>
        <taxon>Dikarya</taxon>
        <taxon>Ascomycota</taxon>
        <taxon>Pezizomycotina</taxon>
        <taxon>Eurotiomycetes</taxon>
        <taxon>Eurotiomycetidae</taxon>
        <taxon>Eurotiales</taxon>
        <taxon>Aspergillaceae</taxon>
        <taxon>Penicillium</taxon>
    </lineage>
</organism>
<accession>A0A0A2KG73</accession>
<dbReference type="GO" id="GO:0000026">
    <property type="term" value="F:alpha-1,2-mannosyltransferase activity"/>
    <property type="evidence" value="ECO:0007669"/>
    <property type="project" value="TreeGrafter"/>
</dbReference>
<dbReference type="STRING" id="40296.A0A0A2KG73"/>
<dbReference type="Pfam" id="PF11051">
    <property type="entry name" value="Mannosyl_trans3"/>
    <property type="match status" value="2"/>
</dbReference>
<comment type="similarity">
    <text evidence="3">Belongs to the MNN1/MNT family.</text>
</comment>
<evidence type="ECO:0000313" key="10">
    <source>
        <dbReference type="Proteomes" id="UP000030104"/>
    </source>
</evidence>
<dbReference type="SUPFAM" id="SSF53448">
    <property type="entry name" value="Nucleotide-diphospho-sugar transferases"/>
    <property type="match status" value="1"/>
</dbReference>
<keyword evidence="8" id="KW-1133">Transmembrane helix</keyword>
<dbReference type="OrthoDB" id="4484309at2759"/>
<feature type="region of interest" description="Disordered" evidence="7">
    <location>
        <begin position="84"/>
        <end position="190"/>
    </location>
</feature>
<sequence>MSSDEKTASKSIFAKPPVKIVVSSDERVYYVHRGTLEVHKAFDTRLKESTDEYEEAIDWSRFDEQTIDCVLSFLYTAGYQAPQPTSVAVEEDEADAGEEAPAQDGEEGEQEQVVVDEADEENDTKIKHIKIEPNSPPDSPRSQASWPRSPSPSFPPRTRSPSPVPEPSIAPNSPPTQAMSDCDLNDRPLTPLEYCDGVTLATERASGQKVEDQDQEEEPQQETEGNSAPEIYLHAKVYSFARQLDFAKLEQFALNRLTEVLVALEQTDKVLFPYLVDAIRLVYKTTSAVDDARNLLSQFVALRYTTLVGEDLDELLTEGGEFVVDLSHKLARKLTAIEMVLKRDENLAQRNEELRAESAEKDEELKTLREEVRHGPTHGFPAFSFWPITARVPDYRRHWNDRRSSPLEPLWGKQYSALRHSTMIPRSFLRARALLVALTLAVFLAWAILTQVKAYIPNLSSQTTADLTSSHREFWREFHALLEKFAPDTNPIIEYEKASTEGFHAHNPPPRPDALHVPDEEIATMKEAHAGFVNAINGSPPELPYLPDTKGIVSTAGGTYLPVLVISLRMLRRTGSTLPMEVFLADEDEYEHHICDVVLPSLNARCVVLSRILIAAPARIQKYQFKPFAMIFSSFEEILFLDADAFPLEKPEQLFITEPFLAKGMVTWPDFWASSVSPLFYDIANYPPPPMDLRQSTESGEVLLSKRSHLRSLLLATYYNYHGPSHYYALLSQGAAGEGDKETFVTAAAAMHESFHQVSEPICALGHETHAGIAGSAMAQFNPVQDFALTSREIWRVRGDDAPAPDVFFIHANFPKFNPATIFELHEVNPAFTDEGEFTRAWTLPVDVVRGLNSRVDVEKGFWEEILWTACELEDKFRSWVGFEGICDAVKKYWGAVFGVD</sequence>
<feature type="compositionally biased region" description="Acidic residues" evidence="7">
    <location>
        <begin position="89"/>
        <end position="98"/>
    </location>
</feature>
<protein>
    <submittedName>
        <fullName evidence="9">Alpha-mannosyltransferase</fullName>
    </submittedName>
</protein>
<dbReference type="InterPro" id="IPR022751">
    <property type="entry name" value="Alpha_mannosyltransferase"/>
</dbReference>
<dbReference type="PANTHER" id="PTHR31646">
    <property type="entry name" value="ALPHA-1,2-MANNOSYLTRANSFERASE MNN2"/>
    <property type="match status" value="1"/>
</dbReference>
<proteinExistence type="inferred from homology"/>
<keyword evidence="5" id="KW-0333">Golgi apparatus</keyword>
<feature type="transmembrane region" description="Helical" evidence="8">
    <location>
        <begin position="429"/>
        <end position="449"/>
    </location>
</feature>
<keyword evidence="4 9" id="KW-0808">Transferase</keyword>
<dbReference type="PhylomeDB" id="A0A0A2KG73"/>
<keyword evidence="10" id="KW-1185">Reference proteome</keyword>
<feature type="compositionally biased region" description="Pro residues" evidence="7">
    <location>
        <begin position="162"/>
        <end position="174"/>
    </location>
</feature>
<gene>
    <name evidence="9" type="ORF">PITC_021490</name>
</gene>
<reference evidence="9 10" key="1">
    <citation type="journal article" date="2015" name="Mol. Plant Microbe Interact.">
        <title>Genome, transcriptome, and functional analyses of Penicillium expansum provide new insights into secondary metabolism and pathogenicity.</title>
        <authorList>
            <person name="Ballester A.R."/>
            <person name="Marcet-Houben M."/>
            <person name="Levin E."/>
            <person name="Sela N."/>
            <person name="Selma-Lazaro C."/>
            <person name="Carmona L."/>
            <person name="Wisniewski M."/>
            <person name="Droby S."/>
            <person name="Gonzalez-Candelas L."/>
            <person name="Gabaldon T."/>
        </authorList>
    </citation>
    <scope>NUCLEOTIDE SEQUENCE [LARGE SCALE GENOMIC DNA]</scope>
    <source>
        <strain evidence="9 10">PHI-1</strain>
    </source>
</reference>
<evidence type="ECO:0000256" key="8">
    <source>
        <dbReference type="SAM" id="Phobius"/>
    </source>
</evidence>
<dbReference type="EMBL" id="JQGA01001456">
    <property type="protein sequence ID" value="KGO65948.1"/>
    <property type="molecule type" value="Genomic_DNA"/>
</dbReference>
<evidence type="ECO:0000313" key="9">
    <source>
        <dbReference type="EMBL" id="KGO65948.1"/>
    </source>
</evidence>
<comment type="subcellular location">
    <subcellularLocation>
        <location evidence="1">Golgi apparatus</location>
    </subcellularLocation>
</comment>
<evidence type="ECO:0000256" key="7">
    <source>
        <dbReference type="SAM" id="MobiDB-lite"/>
    </source>
</evidence>
<keyword evidence="8" id="KW-0812">Transmembrane</keyword>